<protein>
    <submittedName>
        <fullName evidence="2">DUF1345 domain-containing protein</fullName>
    </submittedName>
</protein>
<dbReference type="InterPro" id="IPR009781">
    <property type="entry name" value="DUF1345"/>
</dbReference>
<keyword evidence="1" id="KW-0472">Membrane</keyword>
<proteinExistence type="predicted"/>
<evidence type="ECO:0000313" key="3">
    <source>
        <dbReference type="Proteomes" id="UP001239680"/>
    </source>
</evidence>
<name>A0ABU0VZ70_9RHOB</name>
<evidence type="ECO:0000313" key="2">
    <source>
        <dbReference type="EMBL" id="MDQ2067044.1"/>
    </source>
</evidence>
<dbReference type="Proteomes" id="UP001239680">
    <property type="component" value="Unassembled WGS sequence"/>
</dbReference>
<feature type="transmembrane region" description="Helical" evidence="1">
    <location>
        <begin position="37"/>
        <end position="56"/>
    </location>
</feature>
<organism evidence="2 3">
    <name type="scientific">Pseudogemmobacter lacusdianii</name>
    <dbReference type="NCBI Taxonomy" id="3069608"/>
    <lineage>
        <taxon>Bacteria</taxon>
        <taxon>Pseudomonadati</taxon>
        <taxon>Pseudomonadota</taxon>
        <taxon>Alphaproteobacteria</taxon>
        <taxon>Rhodobacterales</taxon>
        <taxon>Paracoccaceae</taxon>
        <taxon>Pseudogemmobacter</taxon>
    </lineage>
</organism>
<gene>
    <name evidence="2" type="ORF">Q9295_11705</name>
</gene>
<feature type="transmembrane region" description="Helical" evidence="1">
    <location>
        <begin position="188"/>
        <end position="206"/>
    </location>
</feature>
<feature type="transmembrane region" description="Helical" evidence="1">
    <location>
        <begin position="12"/>
        <end position="31"/>
    </location>
</feature>
<keyword evidence="3" id="KW-1185">Reference proteome</keyword>
<sequence length="207" mass="22340">MRAAFTRLQHPRFWAFLTVFAGTSLGLLALLPPSLALILGFDAGALVFVASTFPLWRSDAAIAARARSARDDGGRLLLLLISVAVLVVILVALGRLVAEASGWGTALIAGSLVLAWLFANLLFTFHYGHLYYDRIKEKDAGGITFPEGDEPVFADFAYFAFNIGMTCQTADLDTASTRIRLAVLMQGLFAFFFNLGVLAFSVNVLAS</sequence>
<dbReference type="RefSeq" id="WP_306680756.1">
    <property type="nucleotide sequence ID" value="NZ_JAVDBT010000010.1"/>
</dbReference>
<keyword evidence="1" id="KW-1133">Transmembrane helix</keyword>
<evidence type="ECO:0000256" key="1">
    <source>
        <dbReference type="SAM" id="Phobius"/>
    </source>
</evidence>
<feature type="transmembrane region" description="Helical" evidence="1">
    <location>
        <begin position="76"/>
        <end position="97"/>
    </location>
</feature>
<dbReference type="EMBL" id="JAVDBT010000010">
    <property type="protein sequence ID" value="MDQ2067044.1"/>
    <property type="molecule type" value="Genomic_DNA"/>
</dbReference>
<dbReference type="Pfam" id="PF07077">
    <property type="entry name" value="DUF1345"/>
    <property type="match status" value="1"/>
</dbReference>
<reference evidence="2 3" key="1">
    <citation type="submission" date="2023-08" db="EMBL/GenBank/DDBJ databases">
        <title>Characterization of two Paracoccaceae strains isolated from Phycosphere and proposal of Xinfangfangia lacusdiani sp. nov.</title>
        <authorList>
            <person name="Deng Y."/>
            <person name="Zhang Y.Q."/>
        </authorList>
    </citation>
    <scope>NUCLEOTIDE SEQUENCE [LARGE SCALE GENOMIC DNA]</scope>
    <source>
        <strain evidence="2 3">CPCC 101601</strain>
    </source>
</reference>
<comment type="caution">
    <text evidence="2">The sequence shown here is derived from an EMBL/GenBank/DDBJ whole genome shotgun (WGS) entry which is preliminary data.</text>
</comment>
<accession>A0ABU0VZ70</accession>
<keyword evidence="1" id="KW-0812">Transmembrane</keyword>
<feature type="transmembrane region" description="Helical" evidence="1">
    <location>
        <begin position="103"/>
        <end position="128"/>
    </location>
</feature>